<keyword evidence="9" id="KW-1185">Reference proteome</keyword>
<evidence type="ECO:0000256" key="7">
    <source>
        <dbReference type="SAM" id="MobiDB-lite"/>
    </source>
</evidence>
<dbReference type="SUPFAM" id="SSF52833">
    <property type="entry name" value="Thioredoxin-like"/>
    <property type="match status" value="1"/>
</dbReference>
<dbReference type="NCBIfam" id="TIGR01958">
    <property type="entry name" value="nuoE_fam"/>
    <property type="match status" value="1"/>
</dbReference>
<dbReference type="CDD" id="cd03064">
    <property type="entry name" value="TRX_Fd_NuoE"/>
    <property type="match status" value="1"/>
</dbReference>
<gene>
    <name evidence="8" type="ORF">GTW23_07385</name>
</gene>
<dbReference type="EC" id="1.6.5.11" evidence="8"/>
<feature type="compositionally biased region" description="Low complexity" evidence="7">
    <location>
        <begin position="211"/>
        <end position="226"/>
    </location>
</feature>
<evidence type="ECO:0000313" key="9">
    <source>
        <dbReference type="Proteomes" id="UP001320715"/>
    </source>
</evidence>
<evidence type="ECO:0000256" key="3">
    <source>
        <dbReference type="ARBA" id="ARBA00022723"/>
    </source>
</evidence>
<keyword evidence="2" id="KW-0001">2Fe-2S</keyword>
<dbReference type="InterPro" id="IPR042128">
    <property type="entry name" value="NuoE_dom"/>
</dbReference>
<dbReference type="PANTHER" id="PTHR10371:SF3">
    <property type="entry name" value="NADH DEHYDROGENASE [UBIQUINONE] FLAVOPROTEIN 2, MITOCHONDRIAL"/>
    <property type="match status" value="1"/>
</dbReference>
<reference evidence="8 9" key="1">
    <citation type="submission" date="2020-01" db="EMBL/GenBank/DDBJ databases">
        <title>Genomes of bacteria type strains.</title>
        <authorList>
            <person name="Chen J."/>
            <person name="Zhu S."/>
            <person name="Yang J."/>
        </authorList>
    </citation>
    <scope>NUCLEOTIDE SEQUENCE [LARGE SCALE GENOMIC DNA]</scope>
    <source>
        <strain evidence="8 9">DSM 16655</strain>
    </source>
</reference>
<feature type="compositionally biased region" description="Low complexity" evidence="7">
    <location>
        <begin position="243"/>
        <end position="265"/>
    </location>
</feature>
<proteinExistence type="inferred from homology"/>
<dbReference type="GO" id="GO:0016491">
    <property type="term" value="F:oxidoreductase activity"/>
    <property type="evidence" value="ECO:0007669"/>
    <property type="project" value="UniProtKB-KW"/>
</dbReference>
<dbReference type="InterPro" id="IPR036249">
    <property type="entry name" value="Thioredoxin-like_sf"/>
</dbReference>
<keyword evidence="8" id="KW-0560">Oxidoreductase</keyword>
<dbReference type="InterPro" id="IPR041921">
    <property type="entry name" value="NuoE_N"/>
</dbReference>
<evidence type="ECO:0000256" key="6">
    <source>
        <dbReference type="ARBA" id="ARBA00034078"/>
    </source>
</evidence>
<organism evidence="8 9">
    <name type="scientific">Hoeflea alexandrii</name>
    <dbReference type="NCBI Taxonomy" id="288436"/>
    <lineage>
        <taxon>Bacteria</taxon>
        <taxon>Pseudomonadati</taxon>
        <taxon>Pseudomonadota</taxon>
        <taxon>Alphaproteobacteria</taxon>
        <taxon>Hyphomicrobiales</taxon>
        <taxon>Rhizobiaceae</taxon>
        <taxon>Hoeflea</taxon>
    </lineage>
</organism>
<dbReference type="PANTHER" id="PTHR10371">
    <property type="entry name" value="NADH DEHYDROGENASE UBIQUINONE FLAVOPROTEIN 2, MITOCHONDRIAL"/>
    <property type="match status" value="1"/>
</dbReference>
<evidence type="ECO:0000256" key="5">
    <source>
        <dbReference type="ARBA" id="ARBA00023014"/>
    </source>
</evidence>
<evidence type="ECO:0000256" key="2">
    <source>
        <dbReference type="ARBA" id="ARBA00022714"/>
    </source>
</evidence>
<comment type="caution">
    <text evidence="8">The sequence shown here is derived from an EMBL/GenBank/DDBJ whole genome shotgun (WGS) entry which is preliminary data.</text>
</comment>
<feature type="region of interest" description="Disordered" evidence="7">
    <location>
        <begin position="176"/>
        <end position="311"/>
    </location>
</feature>
<dbReference type="Proteomes" id="UP001320715">
    <property type="component" value="Unassembled WGS sequence"/>
</dbReference>
<keyword evidence="3" id="KW-0479">Metal-binding</keyword>
<dbReference type="Gene3D" id="3.40.30.10">
    <property type="entry name" value="Glutaredoxin"/>
    <property type="match status" value="1"/>
</dbReference>
<keyword evidence="4" id="KW-0408">Iron</keyword>
<accession>A0ABT1CP75</accession>
<comment type="cofactor">
    <cofactor evidence="6">
        <name>[2Fe-2S] cluster</name>
        <dbReference type="ChEBI" id="CHEBI:190135"/>
    </cofactor>
</comment>
<dbReference type="RefSeq" id="WP_252915251.1">
    <property type="nucleotide sequence ID" value="NZ_JAAAML010000001.1"/>
</dbReference>
<dbReference type="Pfam" id="PF01257">
    <property type="entry name" value="2Fe-2S_thioredx"/>
    <property type="match status" value="1"/>
</dbReference>
<dbReference type="EMBL" id="JAAAML010000001">
    <property type="protein sequence ID" value="MCO6407996.1"/>
    <property type="molecule type" value="Genomic_DNA"/>
</dbReference>
<dbReference type="InterPro" id="IPR002023">
    <property type="entry name" value="NuoE-like"/>
</dbReference>
<evidence type="ECO:0000256" key="1">
    <source>
        <dbReference type="ARBA" id="ARBA00010643"/>
    </source>
</evidence>
<evidence type="ECO:0000256" key="4">
    <source>
        <dbReference type="ARBA" id="ARBA00023004"/>
    </source>
</evidence>
<dbReference type="NCBIfam" id="NF009040">
    <property type="entry name" value="PRK12373.1"/>
    <property type="match status" value="1"/>
</dbReference>
<dbReference type="NCBIfam" id="NF005724">
    <property type="entry name" value="PRK07539.1-4"/>
    <property type="match status" value="1"/>
</dbReference>
<comment type="similarity">
    <text evidence="1">Belongs to the complex I 24 kDa subunit family.</text>
</comment>
<feature type="region of interest" description="Disordered" evidence="7">
    <location>
        <begin position="326"/>
        <end position="349"/>
    </location>
</feature>
<evidence type="ECO:0000313" key="8">
    <source>
        <dbReference type="EMBL" id="MCO6407996.1"/>
    </source>
</evidence>
<dbReference type="Gene3D" id="1.10.10.1590">
    <property type="entry name" value="NADH-quinone oxidoreductase subunit E"/>
    <property type="match status" value="1"/>
</dbReference>
<feature type="compositionally biased region" description="Low complexity" evidence="7">
    <location>
        <begin position="273"/>
        <end position="290"/>
    </location>
</feature>
<protein>
    <submittedName>
        <fullName evidence="8">NADH-quinone oxidoreductase subunit E</fullName>
        <ecNumber evidence="8">1.6.5.11</ecNumber>
    </submittedName>
</protein>
<keyword evidence="5" id="KW-0411">Iron-sulfur</keyword>
<sequence>MSVRRLAEDNVQPAEFAFNREFSAQAKVWIKKYPKERAQSAVIPLLMLAQEQDGWVTKRAIETIADMLGMPYIRALEVATFYTQFQLKPVGTRAHVQVCGTTPCMLRGSEALMEVCRSKIHPEPFHLNESGTLSWEEVECQGACVNAPMVMIFKDSYEDLSPERLAYIIDRFEAGRPEDVTPGPQVKRTFSAPEGGLTSLTEEIKPGSKGGSKAPAKAKSPAATKAGRPKSAATETETKSPAKAKANVKADAKTAATASEAPKMSSARKESATAKTKSAGATAAKGNSSSDLASTAKSVAPARKTAKPVTKGNATMAVAATAKGTAKAAPAAAPEDKNRPAGIAKPAQPDDLKMISGVGPKIEGILHSLGIYTFAQVASWKKAEREWVDGYLKFKGRIEREDWLKQAKALAKGGEAEYIKVFGKKPR</sequence>
<name>A0ABT1CP75_9HYPH</name>